<dbReference type="KEGG" id="plon:Pla110_09460"/>
<gene>
    <name evidence="1" type="ORF">Pla110_09460</name>
</gene>
<dbReference type="Proteomes" id="UP000317178">
    <property type="component" value="Chromosome"/>
</dbReference>
<name>A0A518CJ54_9PLAN</name>
<organism evidence="1 2">
    <name type="scientific">Polystyrenella longa</name>
    <dbReference type="NCBI Taxonomy" id="2528007"/>
    <lineage>
        <taxon>Bacteria</taxon>
        <taxon>Pseudomonadati</taxon>
        <taxon>Planctomycetota</taxon>
        <taxon>Planctomycetia</taxon>
        <taxon>Planctomycetales</taxon>
        <taxon>Planctomycetaceae</taxon>
        <taxon>Polystyrenella</taxon>
    </lineage>
</organism>
<accession>A0A518CJ54</accession>
<evidence type="ECO:0000313" key="2">
    <source>
        <dbReference type="Proteomes" id="UP000317178"/>
    </source>
</evidence>
<reference evidence="1 2" key="1">
    <citation type="submission" date="2019-02" db="EMBL/GenBank/DDBJ databases">
        <title>Deep-cultivation of Planctomycetes and their phenomic and genomic characterization uncovers novel biology.</title>
        <authorList>
            <person name="Wiegand S."/>
            <person name="Jogler M."/>
            <person name="Boedeker C."/>
            <person name="Pinto D."/>
            <person name="Vollmers J."/>
            <person name="Rivas-Marin E."/>
            <person name="Kohn T."/>
            <person name="Peeters S.H."/>
            <person name="Heuer A."/>
            <person name="Rast P."/>
            <person name="Oberbeckmann S."/>
            <person name="Bunk B."/>
            <person name="Jeske O."/>
            <person name="Meyerdierks A."/>
            <person name="Storesund J.E."/>
            <person name="Kallscheuer N."/>
            <person name="Luecker S."/>
            <person name="Lage O.M."/>
            <person name="Pohl T."/>
            <person name="Merkel B.J."/>
            <person name="Hornburger P."/>
            <person name="Mueller R.-W."/>
            <person name="Bruemmer F."/>
            <person name="Labrenz M."/>
            <person name="Spormann A.M."/>
            <person name="Op den Camp H."/>
            <person name="Overmann J."/>
            <person name="Amann R."/>
            <person name="Jetten M.S.M."/>
            <person name="Mascher T."/>
            <person name="Medema M.H."/>
            <person name="Devos D.P."/>
            <person name="Kaster A.-K."/>
            <person name="Ovreas L."/>
            <person name="Rohde M."/>
            <person name="Galperin M.Y."/>
            <person name="Jogler C."/>
        </authorList>
    </citation>
    <scope>NUCLEOTIDE SEQUENCE [LARGE SCALE GENOMIC DNA]</scope>
    <source>
        <strain evidence="1 2">Pla110</strain>
    </source>
</reference>
<keyword evidence="2" id="KW-1185">Reference proteome</keyword>
<proteinExistence type="predicted"/>
<evidence type="ECO:0000313" key="1">
    <source>
        <dbReference type="EMBL" id="QDU79240.1"/>
    </source>
</evidence>
<protein>
    <submittedName>
        <fullName evidence="1">Uncharacterized protein</fullName>
    </submittedName>
</protein>
<dbReference type="EMBL" id="CP036281">
    <property type="protein sequence ID" value="QDU79240.1"/>
    <property type="molecule type" value="Genomic_DNA"/>
</dbReference>
<sequence length="80" mass="9092">MASKRTSTTTKKLKRHTPEQFVKKLRDAVPMLNAGQKRASVLQALEVRIELRPLQEPVGRHELCFGRIRSAPDIPRSSKT</sequence>
<dbReference type="AlphaFoldDB" id="A0A518CJ54"/>